<evidence type="ECO:0000256" key="2">
    <source>
        <dbReference type="ARBA" id="ARBA00022679"/>
    </source>
</evidence>
<dbReference type="SUPFAM" id="SSF52540">
    <property type="entry name" value="P-loop containing nucleoside triphosphate hydrolases"/>
    <property type="match status" value="1"/>
</dbReference>
<evidence type="ECO:0000313" key="5">
    <source>
        <dbReference type="EMBL" id="RRT33360.1"/>
    </source>
</evidence>
<dbReference type="GO" id="GO:0008146">
    <property type="term" value="F:sulfotransferase activity"/>
    <property type="evidence" value="ECO:0007669"/>
    <property type="project" value="InterPro"/>
</dbReference>
<dbReference type="PANTHER" id="PTHR11783">
    <property type="entry name" value="SULFOTRANSFERASE SULT"/>
    <property type="match status" value="1"/>
</dbReference>
<proteinExistence type="inferred from homology"/>
<protein>
    <recommendedName>
        <fullName evidence="3">Sulfotransferase</fullName>
        <ecNumber evidence="3">2.8.2.-</ecNumber>
    </recommendedName>
</protein>
<dbReference type="Gene3D" id="3.40.50.300">
    <property type="entry name" value="P-loop containing nucleotide triphosphate hydrolases"/>
    <property type="match status" value="1"/>
</dbReference>
<gene>
    <name evidence="5" type="ORF">B296_00056223</name>
</gene>
<evidence type="ECO:0000256" key="3">
    <source>
        <dbReference type="RuleBase" id="RU361155"/>
    </source>
</evidence>
<evidence type="ECO:0000259" key="4">
    <source>
        <dbReference type="Pfam" id="PF00685"/>
    </source>
</evidence>
<dbReference type="Proteomes" id="UP000287651">
    <property type="component" value="Unassembled WGS sequence"/>
</dbReference>
<feature type="domain" description="Sulfotransferase" evidence="4">
    <location>
        <begin position="11"/>
        <end position="91"/>
    </location>
</feature>
<comment type="caution">
    <text evidence="5">The sequence shown here is derived from an EMBL/GenBank/DDBJ whole genome shotgun (WGS) entry which is preliminary data.</text>
</comment>
<accession>A0A426X1M5</accession>
<evidence type="ECO:0000313" key="6">
    <source>
        <dbReference type="Proteomes" id="UP000287651"/>
    </source>
</evidence>
<dbReference type="InterPro" id="IPR027417">
    <property type="entry name" value="P-loop_NTPase"/>
</dbReference>
<evidence type="ECO:0000256" key="1">
    <source>
        <dbReference type="ARBA" id="ARBA00005771"/>
    </source>
</evidence>
<sequence length="141" mass="15811">MVAQNYFRAHPTDVLIVTIPKSGTTWMKARVFYTINRGSDVGSRHALDSCNPHECIPFLELQIYTNNRVPELSKLPPPPATLLHTHPLPFPTGVGGGLRLQRRVTCAATPRTTSYPYRHHKNRHRTKANLVKTTACKSTSL</sequence>
<dbReference type="AlphaFoldDB" id="A0A426X1M5"/>
<dbReference type="Pfam" id="PF00685">
    <property type="entry name" value="Sulfotransfer_1"/>
    <property type="match status" value="1"/>
</dbReference>
<reference evidence="5 6" key="1">
    <citation type="journal article" date="2014" name="Agronomy (Basel)">
        <title>A Draft Genome Sequence for Ensete ventricosum, the Drought-Tolerant Tree Against Hunger.</title>
        <authorList>
            <person name="Harrison J."/>
            <person name="Moore K.A."/>
            <person name="Paszkiewicz K."/>
            <person name="Jones T."/>
            <person name="Grant M."/>
            <person name="Ambacheew D."/>
            <person name="Muzemil S."/>
            <person name="Studholme D.J."/>
        </authorList>
    </citation>
    <scope>NUCLEOTIDE SEQUENCE [LARGE SCALE GENOMIC DNA]</scope>
</reference>
<dbReference type="InterPro" id="IPR000863">
    <property type="entry name" value="Sulfotransferase_dom"/>
</dbReference>
<name>A0A426X1M5_ENSVE</name>
<keyword evidence="2 3" id="KW-0808">Transferase</keyword>
<organism evidence="5 6">
    <name type="scientific">Ensete ventricosum</name>
    <name type="common">Abyssinian banana</name>
    <name type="synonym">Musa ensete</name>
    <dbReference type="NCBI Taxonomy" id="4639"/>
    <lineage>
        <taxon>Eukaryota</taxon>
        <taxon>Viridiplantae</taxon>
        <taxon>Streptophyta</taxon>
        <taxon>Embryophyta</taxon>
        <taxon>Tracheophyta</taxon>
        <taxon>Spermatophyta</taxon>
        <taxon>Magnoliopsida</taxon>
        <taxon>Liliopsida</taxon>
        <taxon>Zingiberales</taxon>
        <taxon>Musaceae</taxon>
        <taxon>Ensete</taxon>
    </lineage>
</organism>
<comment type="similarity">
    <text evidence="1 3">Belongs to the sulfotransferase 1 family.</text>
</comment>
<dbReference type="EC" id="2.8.2.-" evidence="3"/>
<dbReference type="EMBL" id="AMZH03029234">
    <property type="protein sequence ID" value="RRT33360.1"/>
    <property type="molecule type" value="Genomic_DNA"/>
</dbReference>